<gene>
    <name evidence="3" type="ORF">MET9862_00856</name>
</gene>
<name>A0A509E837_9HYPH</name>
<dbReference type="PROSITE" id="PS51257">
    <property type="entry name" value="PROKAR_LIPOPROTEIN"/>
    <property type="match status" value="1"/>
</dbReference>
<dbReference type="RefSeq" id="WP_142581878.1">
    <property type="nucleotide sequence ID" value="NZ_CABFPH010000007.1"/>
</dbReference>
<feature type="compositionally biased region" description="Basic and acidic residues" evidence="1">
    <location>
        <begin position="104"/>
        <end position="128"/>
    </location>
</feature>
<evidence type="ECO:0008006" key="5">
    <source>
        <dbReference type="Google" id="ProtNLM"/>
    </source>
</evidence>
<accession>A0A509E837</accession>
<keyword evidence="4" id="KW-1185">Reference proteome</keyword>
<evidence type="ECO:0000313" key="3">
    <source>
        <dbReference type="EMBL" id="VUD70292.1"/>
    </source>
</evidence>
<organism evidence="3 4">
    <name type="scientific">Methylobacterium symbioticum</name>
    <dbReference type="NCBI Taxonomy" id="2584084"/>
    <lineage>
        <taxon>Bacteria</taxon>
        <taxon>Pseudomonadati</taxon>
        <taxon>Pseudomonadota</taxon>
        <taxon>Alphaproteobacteria</taxon>
        <taxon>Hyphomicrobiales</taxon>
        <taxon>Methylobacteriaceae</taxon>
        <taxon>Methylobacterium</taxon>
    </lineage>
</organism>
<dbReference type="AlphaFoldDB" id="A0A509E837"/>
<protein>
    <recommendedName>
        <fullName evidence="5">Photosystem reaction center subunit H</fullName>
    </recommendedName>
</protein>
<keyword evidence="2" id="KW-0732">Signal</keyword>
<evidence type="ECO:0000256" key="2">
    <source>
        <dbReference type="SAM" id="SignalP"/>
    </source>
</evidence>
<sequence length="128" mass="13514">MIRPTLRLSALSLLLIAGLAGGSAQACDVAGAKIEDLIAGKAELQAGANSQTLRDLRTLRDAAIVLESYKYAPECERLLAIVRSLAADPDKAIEQSGDTDEDKAESIAESRKPRMPKGEKSAPAEAKP</sequence>
<feature type="region of interest" description="Disordered" evidence="1">
    <location>
        <begin position="90"/>
        <end position="128"/>
    </location>
</feature>
<evidence type="ECO:0000313" key="4">
    <source>
        <dbReference type="Proteomes" id="UP000410984"/>
    </source>
</evidence>
<feature type="chain" id="PRO_5021253840" description="Photosystem reaction center subunit H" evidence="2">
    <location>
        <begin position="27"/>
        <end position="128"/>
    </location>
</feature>
<dbReference type="OrthoDB" id="8287480at2"/>
<dbReference type="EMBL" id="CABFPH010000007">
    <property type="protein sequence ID" value="VUD70292.1"/>
    <property type="molecule type" value="Genomic_DNA"/>
</dbReference>
<dbReference type="Proteomes" id="UP000410984">
    <property type="component" value="Unassembled WGS sequence"/>
</dbReference>
<reference evidence="3 4" key="1">
    <citation type="submission" date="2019-06" db="EMBL/GenBank/DDBJ databases">
        <authorList>
            <person name="Rodrigo-Torres L."/>
            <person name="Arahal R. D."/>
            <person name="Lucena T."/>
        </authorList>
    </citation>
    <scope>NUCLEOTIDE SEQUENCE [LARGE SCALE GENOMIC DNA]</scope>
    <source>
        <strain evidence="3 4">SB0023/3</strain>
    </source>
</reference>
<proteinExistence type="predicted"/>
<feature type="signal peptide" evidence="2">
    <location>
        <begin position="1"/>
        <end position="26"/>
    </location>
</feature>
<evidence type="ECO:0000256" key="1">
    <source>
        <dbReference type="SAM" id="MobiDB-lite"/>
    </source>
</evidence>